<dbReference type="Pfam" id="PF01328">
    <property type="entry name" value="Peroxidase_2"/>
    <property type="match status" value="1"/>
</dbReference>
<evidence type="ECO:0000256" key="3">
    <source>
        <dbReference type="ARBA" id="ARBA00022617"/>
    </source>
</evidence>
<accession>A0A9P6C693</accession>
<dbReference type="OrthoDB" id="407298at2759"/>
<proteinExistence type="inferred from homology"/>
<dbReference type="EMBL" id="MU151062">
    <property type="protein sequence ID" value="KAF9453352.1"/>
    <property type="molecule type" value="Genomic_DNA"/>
</dbReference>
<comment type="caution">
    <text evidence="10">The sequence shown here is derived from an EMBL/GenBank/DDBJ whole genome shotgun (WGS) entry which is preliminary data.</text>
</comment>
<keyword evidence="5" id="KW-0560">Oxidoreductase</keyword>
<evidence type="ECO:0000256" key="1">
    <source>
        <dbReference type="ARBA" id="ARBA00001970"/>
    </source>
</evidence>
<evidence type="ECO:0000256" key="2">
    <source>
        <dbReference type="ARBA" id="ARBA00022559"/>
    </source>
</evidence>
<evidence type="ECO:0000256" key="8">
    <source>
        <dbReference type="SAM" id="MobiDB-lite"/>
    </source>
</evidence>
<evidence type="ECO:0000256" key="7">
    <source>
        <dbReference type="ARBA" id="ARBA00025795"/>
    </source>
</evidence>
<dbReference type="GO" id="GO:0004601">
    <property type="term" value="F:peroxidase activity"/>
    <property type="evidence" value="ECO:0007669"/>
    <property type="project" value="UniProtKB-KW"/>
</dbReference>
<reference evidence="10" key="1">
    <citation type="submission" date="2020-11" db="EMBL/GenBank/DDBJ databases">
        <authorList>
            <consortium name="DOE Joint Genome Institute"/>
            <person name="Ahrendt S."/>
            <person name="Riley R."/>
            <person name="Andreopoulos W."/>
            <person name="Labutti K."/>
            <person name="Pangilinan J."/>
            <person name="Ruiz-Duenas F.J."/>
            <person name="Barrasa J.M."/>
            <person name="Sanchez-Garcia M."/>
            <person name="Camarero S."/>
            <person name="Miyauchi S."/>
            <person name="Serrano A."/>
            <person name="Linde D."/>
            <person name="Babiker R."/>
            <person name="Drula E."/>
            <person name="Ayuso-Fernandez I."/>
            <person name="Pacheco R."/>
            <person name="Padilla G."/>
            <person name="Ferreira P."/>
            <person name="Barriuso J."/>
            <person name="Kellner H."/>
            <person name="Castanera R."/>
            <person name="Alfaro M."/>
            <person name="Ramirez L."/>
            <person name="Pisabarro A.G."/>
            <person name="Kuo A."/>
            <person name="Tritt A."/>
            <person name="Lipzen A."/>
            <person name="He G."/>
            <person name="Yan M."/>
            <person name="Ng V."/>
            <person name="Cullen D."/>
            <person name="Martin F."/>
            <person name="Rosso M.-N."/>
            <person name="Henrissat B."/>
            <person name="Hibbett D."/>
            <person name="Martinez A.T."/>
            <person name="Grigoriev I.V."/>
        </authorList>
    </citation>
    <scope>NUCLEOTIDE SEQUENCE</scope>
    <source>
        <strain evidence="10">MF-IS2</strain>
    </source>
</reference>
<dbReference type="PANTHER" id="PTHR33577">
    <property type="entry name" value="STERIGMATOCYSTIN BIOSYNTHESIS PEROXIDASE STCC-RELATED"/>
    <property type="match status" value="1"/>
</dbReference>
<dbReference type="AlphaFoldDB" id="A0A9P6C693"/>
<dbReference type="InterPro" id="IPR000028">
    <property type="entry name" value="Chloroperoxidase"/>
</dbReference>
<feature type="region of interest" description="Disordered" evidence="8">
    <location>
        <begin position="277"/>
        <end position="304"/>
    </location>
</feature>
<dbReference type="Proteomes" id="UP000807342">
    <property type="component" value="Unassembled WGS sequence"/>
</dbReference>
<keyword evidence="2" id="KW-0575">Peroxidase</keyword>
<keyword evidence="6" id="KW-0408">Iron</keyword>
<comment type="cofactor">
    <cofactor evidence="1">
        <name>heme b</name>
        <dbReference type="ChEBI" id="CHEBI:60344"/>
    </cofactor>
</comment>
<evidence type="ECO:0000256" key="6">
    <source>
        <dbReference type="ARBA" id="ARBA00023004"/>
    </source>
</evidence>
<evidence type="ECO:0000256" key="5">
    <source>
        <dbReference type="ARBA" id="ARBA00023002"/>
    </source>
</evidence>
<keyword evidence="3" id="KW-0349">Heme</keyword>
<dbReference type="InterPro" id="IPR036851">
    <property type="entry name" value="Chloroperoxidase-like_sf"/>
</dbReference>
<feature type="compositionally biased region" description="Polar residues" evidence="8">
    <location>
        <begin position="288"/>
        <end position="304"/>
    </location>
</feature>
<evidence type="ECO:0000313" key="11">
    <source>
        <dbReference type="Proteomes" id="UP000807342"/>
    </source>
</evidence>
<evidence type="ECO:0000259" key="9">
    <source>
        <dbReference type="PROSITE" id="PS51405"/>
    </source>
</evidence>
<feature type="domain" description="Heme haloperoxidase family profile" evidence="9">
    <location>
        <begin position="46"/>
        <end position="256"/>
    </location>
</feature>
<protein>
    <submittedName>
        <fullName evidence="10">Cloroperoxidase</fullName>
    </submittedName>
</protein>
<dbReference type="SUPFAM" id="SSF47571">
    <property type="entry name" value="Cloroperoxidase"/>
    <property type="match status" value="1"/>
</dbReference>
<dbReference type="GO" id="GO:0046872">
    <property type="term" value="F:metal ion binding"/>
    <property type="evidence" value="ECO:0007669"/>
    <property type="project" value="UniProtKB-KW"/>
</dbReference>
<keyword evidence="4" id="KW-0479">Metal-binding</keyword>
<name>A0A9P6C693_9AGAR</name>
<keyword evidence="11" id="KW-1185">Reference proteome</keyword>
<organism evidence="10 11">
    <name type="scientific">Macrolepiota fuliginosa MF-IS2</name>
    <dbReference type="NCBI Taxonomy" id="1400762"/>
    <lineage>
        <taxon>Eukaryota</taxon>
        <taxon>Fungi</taxon>
        <taxon>Dikarya</taxon>
        <taxon>Basidiomycota</taxon>
        <taxon>Agaricomycotina</taxon>
        <taxon>Agaricomycetes</taxon>
        <taxon>Agaricomycetidae</taxon>
        <taxon>Agaricales</taxon>
        <taxon>Agaricineae</taxon>
        <taxon>Agaricaceae</taxon>
        <taxon>Macrolepiota</taxon>
    </lineage>
</organism>
<evidence type="ECO:0000313" key="10">
    <source>
        <dbReference type="EMBL" id="KAF9453352.1"/>
    </source>
</evidence>
<dbReference type="Gene3D" id="1.10.489.10">
    <property type="entry name" value="Chloroperoxidase-like"/>
    <property type="match status" value="1"/>
</dbReference>
<evidence type="ECO:0000256" key="4">
    <source>
        <dbReference type="ARBA" id="ARBA00022723"/>
    </source>
</evidence>
<comment type="similarity">
    <text evidence="7">Belongs to the chloroperoxidase family.</text>
</comment>
<gene>
    <name evidence="10" type="ORF">P691DRAFT_771526</name>
</gene>
<dbReference type="PROSITE" id="PS51405">
    <property type="entry name" value="HEME_HALOPEROXIDASE"/>
    <property type="match status" value="1"/>
</dbReference>
<sequence>MFVLFKVAQNIAVFTWDVGLSVINLVTPNRREGHVTPEGYPGFGGQWPEYVPPSEGDSRCCCPGLNSMANHGIISRDGKNIQFKDLNPLIQSTFNFSPSFSYFTCNYAAQLLGKSYTKDTFDLAEINLHNGIEHDASLCREDTALEPDQGKPHERYIRDLLESATGNDKDGNPLLVAKDISKSLSKRRVESRSNNKDFTLDFSHRTFGSSNSSTFLTIFGGRVKDLETILLEERLPEGWESRVLQRKGLTLTTFNLTTVPRVSLGISEKKYLAEKATADAAKPVAGDNATTPTSSINGADPTSN</sequence>
<dbReference type="PANTHER" id="PTHR33577:SF18">
    <property type="entry name" value="HEME HALOPEROXIDASE FAMILY PROFILE DOMAIN-CONTAINING PROTEIN"/>
    <property type="match status" value="1"/>
</dbReference>